<evidence type="ECO:0000256" key="6">
    <source>
        <dbReference type="SAM" id="MobiDB-lite"/>
    </source>
</evidence>
<dbReference type="PANTHER" id="PTHR13064">
    <property type="entry name" value="TRANSMEMBRANE PROTEIN 9 FAMILY MEMBER"/>
    <property type="match status" value="1"/>
</dbReference>
<sequence length="257" mass="29041">MNESTTKARHCPLAVSTRSVILNHILLQYKVQFITILRKLERSFVYFLRTQTETQTQTQVMEAVMALRYLLPFLLLSAVSAEVEYDDRRCICFCPNPSVVNGTAGNGTTSNRLVYREPVPPSSCNCDSMVLPRVADMIRGHEQEFCPRCECKYESRNSTTIKATLTNLQHPHLACLVIDPTAQVYLNASRPRPDTPRAHLRQHLHLLQPISGARDGPRLLSLATAHHKPRRSHPRRDHPPCSPLSALSTSPQHLCFV</sequence>
<comment type="subcellular location">
    <subcellularLocation>
        <location evidence="1">Membrane</location>
    </subcellularLocation>
</comment>
<dbReference type="Proteomes" id="UP000324222">
    <property type="component" value="Unassembled WGS sequence"/>
</dbReference>
<evidence type="ECO:0000256" key="2">
    <source>
        <dbReference type="ARBA" id="ARBA00007264"/>
    </source>
</evidence>
<keyword evidence="4" id="KW-1133">Transmembrane helix</keyword>
<feature type="compositionally biased region" description="Basic residues" evidence="6">
    <location>
        <begin position="225"/>
        <end position="236"/>
    </location>
</feature>
<accession>A0A5B7ERH5</accession>
<comment type="caution">
    <text evidence="7">The sequence shown here is derived from an EMBL/GenBank/DDBJ whole genome shotgun (WGS) entry which is preliminary data.</text>
</comment>
<evidence type="ECO:0000256" key="4">
    <source>
        <dbReference type="ARBA" id="ARBA00022989"/>
    </source>
</evidence>
<dbReference type="OrthoDB" id="10059035at2759"/>
<evidence type="ECO:0000313" key="8">
    <source>
        <dbReference type="Proteomes" id="UP000324222"/>
    </source>
</evidence>
<evidence type="ECO:0000313" key="7">
    <source>
        <dbReference type="EMBL" id="MPC34964.1"/>
    </source>
</evidence>
<keyword evidence="3 7" id="KW-0812">Transmembrane</keyword>
<reference evidence="7 8" key="1">
    <citation type="submission" date="2019-05" db="EMBL/GenBank/DDBJ databases">
        <title>Another draft genome of Portunus trituberculatus and its Hox gene families provides insights of decapod evolution.</title>
        <authorList>
            <person name="Jeong J.-H."/>
            <person name="Song I."/>
            <person name="Kim S."/>
            <person name="Choi T."/>
            <person name="Kim D."/>
            <person name="Ryu S."/>
            <person name="Kim W."/>
        </authorList>
    </citation>
    <scope>NUCLEOTIDE SEQUENCE [LARGE SCALE GENOMIC DNA]</scope>
    <source>
        <tissue evidence="7">Muscle</tissue>
    </source>
</reference>
<comment type="similarity">
    <text evidence="2">Belongs to the TMEM9 family.</text>
</comment>
<dbReference type="EMBL" id="VSRR010003169">
    <property type="protein sequence ID" value="MPC34964.1"/>
    <property type="molecule type" value="Genomic_DNA"/>
</dbReference>
<keyword evidence="5" id="KW-0472">Membrane</keyword>
<name>A0A5B7ERH5_PORTR</name>
<dbReference type="PANTHER" id="PTHR13064:SF6">
    <property type="entry name" value="TRANSMEMBRANE PROTEIN 9"/>
    <property type="match status" value="1"/>
</dbReference>
<dbReference type="AlphaFoldDB" id="A0A5B7ERH5"/>
<protein>
    <submittedName>
        <fullName evidence="7">Transmembrane protein 9B</fullName>
    </submittedName>
</protein>
<proteinExistence type="inferred from homology"/>
<evidence type="ECO:0000256" key="1">
    <source>
        <dbReference type="ARBA" id="ARBA00004370"/>
    </source>
</evidence>
<dbReference type="Pfam" id="PF05434">
    <property type="entry name" value="Tmemb_9"/>
    <property type="match status" value="1"/>
</dbReference>
<organism evidence="7 8">
    <name type="scientific">Portunus trituberculatus</name>
    <name type="common">Swimming crab</name>
    <name type="synonym">Neptunus trituberculatus</name>
    <dbReference type="NCBI Taxonomy" id="210409"/>
    <lineage>
        <taxon>Eukaryota</taxon>
        <taxon>Metazoa</taxon>
        <taxon>Ecdysozoa</taxon>
        <taxon>Arthropoda</taxon>
        <taxon>Crustacea</taxon>
        <taxon>Multicrustacea</taxon>
        <taxon>Malacostraca</taxon>
        <taxon>Eumalacostraca</taxon>
        <taxon>Eucarida</taxon>
        <taxon>Decapoda</taxon>
        <taxon>Pleocyemata</taxon>
        <taxon>Brachyura</taxon>
        <taxon>Eubrachyura</taxon>
        <taxon>Portunoidea</taxon>
        <taxon>Portunidae</taxon>
        <taxon>Portuninae</taxon>
        <taxon>Portunus</taxon>
    </lineage>
</organism>
<feature type="compositionally biased region" description="Polar residues" evidence="6">
    <location>
        <begin position="245"/>
        <end position="257"/>
    </location>
</feature>
<dbReference type="GO" id="GO:0005765">
    <property type="term" value="C:lysosomal membrane"/>
    <property type="evidence" value="ECO:0007669"/>
    <property type="project" value="InterPro"/>
</dbReference>
<feature type="region of interest" description="Disordered" evidence="6">
    <location>
        <begin position="225"/>
        <end position="257"/>
    </location>
</feature>
<dbReference type="InterPro" id="IPR008853">
    <property type="entry name" value="TMEM9/TMEM9B"/>
</dbReference>
<keyword evidence="8" id="KW-1185">Reference proteome</keyword>
<evidence type="ECO:0000256" key="5">
    <source>
        <dbReference type="ARBA" id="ARBA00023136"/>
    </source>
</evidence>
<evidence type="ECO:0000256" key="3">
    <source>
        <dbReference type="ARBA" id="ARBA00022692"/>
    </source>
</evidence>
<gene>
    <name evidence="7" type="primary">Tmem9b</name>
    <name evidence="7" type="ORF">E2C01_028369</name>
</gene>